<reference evidence="2" key="1">
    <citation type="journal article" date="2020" name="mSystems">
        <title>Genome- and Community-Level Interaction Insights into Carbon Utilization and Element Cycling Functions of Hydrothermarchaeota in Hydrothermal Sediment.</title>
        <authorList>
            <person name="Zhou Z."/>
            <person name="Liu Y."/>
            <person name="Xu W."/>
            <person name="Pan J."/>
            <person name="Luo Z.H."/>
            <person name="Li M."/>
        </authorList>
    </citation>
    <scope>NUCLEOTIDE SEQUENCE [LARGE SCALE GENOMIC DNA]</scope>
    <source>
        <strain evidence="2">SpSt-780</strain>
    </source>
</reference>
<protein>
    <submittedName>
        <fullName evidence="2">PorV/PorQ family protein</fullName>
    </submittedName>
</protein>
<dbReference type="AlphaFoldDB" id="A0A7C4Y6D5"/>
<accession>A0A7C4Y6D5</accession>
<feature type="domain" description="Type IX secretion system protein PorV" evidence="1">
    <location>
        <begin position="28"/>
        <end position="248"/>
    </location>
</feature>
<dbReference type="Pfam" id="PF19572">
    <property type="entry name" value="PorV"/>
    <property type="match status" value="1"/>
</dbReference>
<evidence type="ECO:0000259" key="1">
    <source>
        <dbReference type="Pfam" id="PF19572"/>
    </source>
</evidence>
<sequence length="331" mass="37392">MEDLMRRFFLILLFGLVMVGSSLDPGGVFLLIFPGSRATALGGAFCAIDDDVFGTYYNAASLGFSTKRLIGLQHANWLPALWPDMYYEYLSYVQPLREGLVLSGALTYITTGETYPVIDGQEYEPFRNYDLSILFSVSSVVYKNLSLSFGIKYIFSFLAPDWLVREIGYQGGGQGQAWAMDLSAFYKFNERINLGLSLQNFGTQLQYVEGGEKDELPRTLRVGASYIPYKTGMHKVLLSADLIKILVGIRLGETTIRDEWKDTWKALGIEYTLLNIFNFRLGYFVDQVGERVGPTFGLGINYKSIRFDVGVDQLIYSFETSNYRISVQYGF</sequence>
<comment type="caution">
    <text evidence="2">The sequence shown here is derived from an EMBL/GenBank/DDBJ whole genome shotgun (WGS) entry which is preliminary data.</text>
</comment>
<dbReference type="NCBIfam" id="NF033709">
    <property type="entry name" value="PorV_fam"/>
    <property type="match status" value="1"/>
</dbReference>
<dbReference type="EMBL" id="DTHG01000106">
    <property type="protein sequence ID" value="HGW92641.1"/>
    <property type="molecule type" value="Genomic_DNA"/>
</dbReference>
<dbReference type="Gene3D" id="2.40.160.60">
    <property type="entry name" value="Outer membrane protein transport protein (OMPP1/FadL/TodX)"/>
    <property type="match status" value="1"/>
</dbReference>
<dbReference type="InterPro" id="IPR045741">
    <property type="entry name" value="PorV"/>
</dbReference>
<dbReference type="SUPFAM" id="SSF56935">
    <property type="entry name" value="Porins"/>
    <property type="match status" value="1"/>
</dbReference>
<proteinExistence type="predicted"/>
<gene>
    <name evidence="2" type="ORF">ENV67_08920</name>
</gene>
<organism evidence="2">
    <name type="scientific">candidate division WOR-3 bacterium</name>
    <dbReference type="NCBI Taxonomy" id="2052148"/>
    <lineage>
        <taxon>Bacteria</taxon>
        <taxon>Bacteria division WOR-3</taxon>
    </lineage>
</organism>
<name>A0A7C4Y6D5_UNCW3</name>
<evidence type="ECO:0000313" key="2">
    <source>
        <dbReference type="EMBL" id="HGW92641.1"/>
    </source>
</evidence>